<dbReference type="Proteomes" id="UP000238348">
    <property type="component" value="Chromosome"/>
</dbReference>
<reference evidence="3 4" key="1">
    <citation type="submission" date="2015-09" db="EMBL/GenBank/DDBJ databases">
        <title>Sorangium comparison.</title>
        <authorList>
            <person name="Zaburannyi N."/>
            <person name="Bunk B."/>
            <person name="Overmann J."/>
            <person name="Mueller R."/>
        </authorList>
    </citation>
    <scope>NUCLEOTIDE SEQUENCE [LARGE SCALE GENOMIC DNA]</scope>
    <source>
        <strain evidence="3 4">So ce26</strain>
    </source>
</reference>
<name>A0A2L0EXI6_SORCE</name>
<evidence type="ECO:0000256" key="1">
    <source>
        <dbReference type="ARBA" id="ARBA00017693"/>
    </source>
</evidence>
<dbReference type="InterPro" id="IPR023065">
    <property type="entry name" value="Uncharacterised_ApaG"/>
</dbReference>
<evidence type="ECO:0000313" key="3">
    <source>
        <dbReference type="EMBL" id="AUX44010.1"/>
    </source>
</evidence>
<dbReference type="InterPro" id="IPR007474">
    <property type="entry name" value="ApaG_domain"/>
</dbReference>
<evidence type="ECO:0000259" key="2">
    <source>
        <dbReference type="PROSITE" id="PS51087"/>
    </source>
</evidence>
<dbReference type="PANTHER" id="PTHR47191">
    <property type="entry name" value="OS05G0170800 PROTEIN"/>
    <property type="match status" value="1"/>
</dbReference>
<feature type="domain" description="ApaG" evidence="2">
    <location>
        <begin position="14"/>
        <end position="138"/>
    </location>
</feature>
<dbReference type="Gene3D" id="2.60.40.1470">
    <property type="entry name" value="ApaG domain"/>
    <property type="match status" value="1"/>
</dbReference>
<dbReference type="HAMAP" id="MF_00791">
    <property type="entry name" value="ApaG"/>
    <property type="match status" value="1"/>
</dbReference>
<dbReference type="AlphaFoldDB" id="A0A2L0EXI6"/>
<sequence length="138" mass="15377">MRAAQRWQCLVVSTAITQGIRVTVSTVYVPTQSSPTEHRYVFAYTVRIANEGTEPAQLKTRHWIITHGSGKVEEVRGPGVVGQQPSLKPGEHFEYTSGCVLETPRGTMRGTYQMYRPDGRVFDAEIAPFTLAMPHSLN</sequence>
<dbReference type="EMBL" id="CP012673">
    <property type="protein sequence ID" value="AUX44010.1"/>
    <property type="molecule type" value="Genomic_DNA"/>
</dbReference>
<gene>
    <name evidence="3" type="primary">apaG</name>
    <name evidence="3" type="ORF">SOCE26_054690</name>
</gene>
<evidence type="ECO:0000313" key="4">
    <source>
        <dbReference type="Proteomes" id="UP000238348"/>
    </source>
</evidence>
<dbReference type="NCBIfam" id="NF003967">
    <property type="entry name" value="PRK05461.1"/>
    <property type="match status" value="1"/>
</dbReference>
<organism evidence="3 4">
    <name type="scientific">Sorangium cellulosum</name>
    <name type="common">Polyangium cellulosum</name>
    <dbReference type="NCBI Taxonomy" id="56"/>
    <lineage>
        <taxon>Bacteria</taxon>
        <taxon>Pseudomonadati</taxon>
        <taxon>Myxococcota</taxon>
        <taxon>Polyangia</taxon>
        <taxon>Polyangiales</taxon>
        <taxon>Polyangiaceae</taxon>
        <taxon>Sorangium</taxon>
    </lineage>
</organism>
<dbReference type="InterPro" id="IPR036767">
    <property type="entry name" value="ApaG_sf"/>
</dbReference>
<accession>A0A2L0EXI6</accession>
<proteinExistence type="inferred from homology"/>
<protein>
    <recommendedName>
        <fullName evidence="1">Protein ApaG</fullName>
    </recommendedName>
</protein>
<dbReference type="Pfam" id="PF04379">
    <property type="entry name" value="DUF525"/>
    <property type="match status" value="1"/>
</dbReference>
<dbReference type="PROSITE" id="PS51087">
    <property type="entry name" value="APAG"/>
    <property type="match status" value="1"/>
</dbReference>
<dbReference type="PANTHER" id="PTHR47191:SF2">
    <property type="entry name" value="OS05G0170800 PROTEIN"/>
    <property type="match status" value="1"/>
</dbReference>
<dbReference type="SUPFAM" id="SSF110069">
    <property type="entry name" value="ApaG-like"/>
    <property type="match status" value="1"/>
</dbReference>
<dbReference type="InterPro" id="IPR050718">
    <property type="entry name" value="ApaG-like"/>
</dbReference>